<dbReference type="AlphaFoldDB" id="A0A6L8Q9E4"/>
<evidence type="ECO:0000259" key="1">
    <source>
        <dbReference type="Pfam" id="PF14511"/>
    </source>
</evidence>
<organism evidence="2 3">
    <name type="scientific">Adlercreutzia equolifaciens</name>
    <dbReference type="NCBI Taxonomy" id="446660"/>
    <lineage>
        <taxon>Bacteria</taxon>
        <taxon>Bacillati</taxon>
        <taxon>Actinomycetota</taxon>
        <taxon>Coriobacteriia</taxon>
        <taxon>Eggerthellales</taxon>
        <taxon>Eggerthellaceae</taxon>
        <taxon>Adlercreutzia</taxon>
    </lineage>
</organism>
<dbReference type="EMBL" id="VJNE01000017">
    <property type="protein sequence ID" value="MZG28605.1"/>
    <property type="molecule type" value="Genomic_DNA"/>
</dbReference>
<feature type="domain" description="Type II restriction endonuclease EcoO109IR" evidence="1">
    <location>
        <begin position="97"/>
        <end position="276"/>
    </location>
</feature>
<reference evidence="2 3" key="1">
    <citation type="submission" date="2019-07" db="EMBL/GenBank/DDBJ databases">
        <title>Draft genome sequence of Adlercreutzia equolifaciens IPLA 37004, a human intestinal strain that does not produces equol from daidzein.</title>
        <authorList>
            <person name="Vazquez L."/>
            <person name="Florez A.B."/>
            <person name="Mayo B."/>
        </authorList>
    </citation>
    <scope>NUCLEOTIDE SEQUENCE [LARGE SCALE GENOMIC DNA]</scope>
    <source>
        <strain evidence="2 3">IPLA 37004</strain>
    </source>
</reference>
<dbReference type="InterPro" id="IPR011335">
    <property type="entry name" value="Restrct_endonuc-II-like"/>
</dbReference>
<evidence type="ECO:0000313" key="3">
    <source>
        <dbReference type="Proteomes" id="UP000472380"/>
    </source>
</evidence>
<dbReference type="Proteomes" id="UP000472380">
    <property type="component" value="Unassembled WGS sequence"/>
</dbReference>
<name>A0A6L8Q9E4_9ACTN</name>
<dbReference type="Pfam" id="PF14511">
    <property type="entry name" value="RE_EcoO109I"/>
    <property type="match status" value="1"/>
</dbReference>
<dbReference type="InterPro" id="IPR032793">
    <property type="entry name" value="RE_EcoO109IR"/>
</dbReference>
<sequence length="334" mass="38191">MSFMEAFQKGWKTGYRHCRASEPHNPSAKPDSQTSSLLKWPQACNIMAFAIKRRERHLPMDTPSHPSITLSSEQRVENGVIYTDDVARQRAIAYDMLREFSAKRAAYYRDSSKINLKKLLGKDVIMFAARGVATAEEFVLEAFRACESSSEETVMGNLWQALIAAISSDTLDTGDMMTVRDGALYVCELKSQVNTTNSASFPQELRELKDKCETQRRFKRASNQQVLPAFCVLRHNKAIDEIRTYQPDERDQANRDIAGFQYRYLTGAAFWQWLTGFDSVEGLIDDVSRIEIGDVRQARQECIDRLQEEMRQALEENSLGNTMNDVQLLKQRLC</sequence>
<comment type="caution">
    <text evidence="2">The sequence shown here is derived from an EMBL/GenBank/DDBJ whole genome shotgun (WGS) entry which is preliminary data.</text>
</comment>
<proteinExistence type="predicted"/>
<evidence type="ECO:0000313" key="2">
    <source>
        <dbReference type="EMBL" id="MZG28605.1"/>
    </source>
</evidence>
<dbReference type="SUPFAM" id="SSF52980">
    <property type="entry name" value="Restriction endonuclease-like"/>
    <property type="match status" value="1"/>
</dbReference>
<protein>
    <recommendedName>
        <fullName evidence="1">Type II restriction endonuclease EcoO109IR domain-containing protein</fullName>
    </recommendedName>
</protein>
<gene>
    <name evidence="2" type="ORF">FM068_08395</name>
</gene>
<accession>A0A6L8Q9E4</accession>